<dbReference type="GO" id="GO:0003677">
    <property type="term" value="F:DNA binding"/>
    <property type="evidence" value="ECO:0007669"/>
    <property type="project" value="UniProtKB-KW"/>
</dbReference>
<dbReference type="RefSeq" id="WP_146501914.1">
    <property type="nucleotide sequence ID" value="NZ_SJPG01000001.1"/>
</dbReference>
<proteinExistence type="predicted"/>
<evidence type="ECO:0000256" key="1">
    <source>
        <dbReference type="ARBA" id="ARBA00023125"/>
    </source>
</evidence>
<gene>
    <name evidence="3" type="ORF">Pan54_04230</name>
</gene>
<comment type="caution">
    <text evidence="3">The sequence shown here is derived from an EMBL/GenBank/DDBJ whole genome shotgun (WGS) entry which is preliminary data.</text>
</comment>
<protein>
    <submittedName>
        <fullName evidence="3">Anaerobic benzoate catabolism transcriptional regulator</fullName>
    </submittedName>
</protein>
<dbReference type="Pfam" id="PF13560">
    <property type="entry name" value="HTH_31"/>
    <property type="match status" value="1"/>
</dbReference>
<dbReference type="Proteomes" id="UP000316095">
    <property type="component" value="Unassembled WGS sequence"/>
</dbReference>
<dbReference type="OrthoDB" id="275766at2"/>
<dbReference type="PANTHER" id="PTHR46797">
    <property type="entry name" value="HTH-TYPE TRANSCRIPTIONAL REGULATOR"/>
    <property type="match status" value="1"/>
</dbReference>
<dbReference type="CDD" id="cd00093">
    <property type="entry name" value="HTH_XRE"/>
    <property type="match status" value="1"/>
</dbReference>
<dbReference type="PANTHER" id="PTHR46797:SF1">
    <property type="entry name" value="METHYLPHOSPHONATE SYNTHASE"/>
    <property type="match status" value="1"/>
</dbReference>
<dbReference type="SUPFAM" id="SSF47413">
    <property type="entry name" value="lambda repressor-like DNA-binding domains"/>
    <property type="match status" value="1"/>
</dbReference>
<evidence type="ECO:0000259" key="2">
    <source>
        <dbReference type="PROSITE" id="PS50943"/>
    </source>
</evidence>
<dbReference type="AlphaFoldDB" id="A0A5C5XBQ2"/>
<dbReference type="GO" id="GO:0003700">
    <property type="term" value="F:DNA-binding transcription factor activity"/>
    <property type="evidence" value="ECO:0007669"/>
    <property type="project" value="TreeGrafter"/>
</dbReference>
<reference evidence="3 4" key="1">
    <citation type="submission" date="2019-02" db="EMBL/GenBank/DDBJ databases">
        <title>Deep-cultivation of Planctomycetes and their phenomic and genomic characterization uncovers novel biology.</title>
        <authorList>
            <person name="Wiegand S."/>
            <person name="Jogler M."/>
            <person name="Boedeker C."/>
            <person name="Pinto D."/>
            <person name="Vollmers J."/>
            <person name="Rivas-Marin E."/>
            <person name="Kohn T."/>
            <person name="Peeters S.H."/>
            <person name="Heuer A."/>
            <person name="Rast P."/>
            <person name="Oberbeckmann S."/>
            <person name="Bunk B."/>
            <person name="Jeske O."/>
            <person name="Meyerdierks A."/>
            <person name="Storesund J.E."/>
            <person name="Kallscheuer N."/>
            <person name="Luecker S."/>
            <person name="Lage O.M."/>
            <person name="Pohl T."/>
            <person name="Merkel B.J."/>
            <person name="Hornburger P."/>
            <person name="Mueller R.-W."/>
            <person name="Bruemmer F."/>
            <person name="Labrenz M."/>
            <person name="Spormann A.M."/>
            <person name="Op Den Camp H."/>
            <person name="Overmann J."/>
            <person name="Amann R."/>
            <person name="Jetten M.S.M."/>
            <person name="Mascher T."/>
            <person name="Medema M.H."/>
            <person name="Devos D.P."/>
            <person name="Kaster A.-K."/>
            <person name="Ovreas L."/>
            <person name="Rohde M."/>
            <person name="Galperin M.Y."/>
            <person name="Jogler C."/>
        </authorList>
    </citation>
    <scope>NUCLEOTIDE SEQUENCE [LARGE SCALE GENOMIC DNA]</scope>
    <source>
        <strain evidence="3 4">Pan54</strain>
    </source>
</reference>
<dbReference type="Gene3D" id="1.10.260.40">
    <property type="entry name" value="lambda repressor-like DNA-binding domains"/>
    <property type="match status" value="1"/>
</dbReference>
<dbReference type="PROSITE" id="PS50943">
    <property type="entry name" value="HTH_CROC1"/>
    <property type="match status" value="1"/>
</dbReference>
<dbReference type="GO" id="GO:0005829">
    <property type="term" value="C:cytosol"/>
    <property type="evidence" value="ECO:0007669"/>
    <property type="project" value="TreeGrafter"/>
</dbReference>
<dbReference type="InterPro" id="IPR010982">
    <property type="entry name" value="Lambda_DNA-bd_dom_sf"/>
</dbReference>
<keyword evidence="1" id="KW-0238">DNA-binding</keyword>
<dbReference type="InterPro" id="IPR050807">
    <property type="entry name" value="TransReg_Diox_bact_type"/>
</dbReference>
<feature type="domain" description="HTH cro/C1-type" evidence="2">
    <location>
        <begin position="21"/>
        <end position="75"/>
    </location>
</feature>
<keyword evidence="4" id="KW-1185">Reference proteome</keyword>
<sequence length="126" mass="14237">MAKQKQQIQHAAVVNRFAARLRELRSSRGMTQKELAQVAQITPTYVWRLETGKVAPGIDLIERLAKGLQTTIADLIPETDAPQSEKLLRQQARKRFDELLDNASKETLLMLNPLLARLCETSRKSA</sequence>
<dbReference type="EMBL" id="SJPG01000001">
    <property type="protein sequence ID" value="TWT59713.1"/>
    <property type="molecule type" value="Genomic_DNA"/>
</dbReference>
<dbReference type="SMART" id="SM00530">
    <property type="entry name" value="HTH_XRE"/>
    <property type="match status" value="1"/>
</dbReference>
<organism evidence="3 4">
    <name type="scientific">Rubinisphaera italica</name>
    <dbReference type="NCBI Taxonomy" id="2527969"/>
    <lineage>
        <taxon>Bacteria</taxon>
        <taxon>Pseudomonadati</taxon>
        <taxon>Planctomycetota</taxon>
        <taxon>Planctomycetia</taxon>
        <taxon>Planctomycetales</taxon>
        <taxon>Planctomycetaceae</taxon>
        <taxon>Rubinisphaera</taxon>
    </lineage>
</organism>
<evidence type="ECO:0000313" key="4">
    <source>
        <dbReference type="Proteomes" id="UP000316095"/>
    </source>
</evidence>
<dbReference type="InterPro" id="IPR001387">
    <property type="entry name" value="Cro/C1-type_HTH"/>
</dbReference>
<accession>A0A5C5XBQ2</accession>
<name>A0A5C5XBQ2_9PLAN</name>
<evidence type="ECO:0000313" key="3">
    <source>
        <dbReference type="EMBL" id="TWT59713.1"/>
    </source>
</evidence>